<accession>A0A3R7F2A4</accession>
<feature type="compositionally biased region" description="Polar residues" evidence="3">
    <location>
        <begin position="710"/>
        <end position="721"/>
    </location>
</feature>
<feature type="compositionally biased region" description="Low complexity" evidence="3">
    <location>
        <begin position="1632"/>
        <end position="1659"/>
    </location>
</feature>
<sequence>MVVSAEVQTEQSQLHALQKLDEQCVQFQLQGNYVAALECMERALVLRRHFFGLDAVEVRESCKAVAEMCNLLSMTYLQQENYGVTLELLKKAEILTENHPQERATTLNNMACYYRRIGKLHGALTCLKRALAIELHLNKLETTADTHLNLCAVLSTMGKHAEAVEHAQSALILLQDELFSAGKDLTPLDANKDRVSVLCIAYHNLGVEYEYLKQYHACVSSYQSVDLIIEIRSQTIALARRTIHTKAKNELMAPKDSSPKKGAATLPLVRHQCLEPLKPRHDISPTIPPVIMISPPPASTDEEGSVVVPLVHVQPPPSDIETSPHTEQQRQLDAAVLSSYSKQDLQASPVLAADDCLTTGEAAHAAEGRAVAESTATDGIVYIATDALTQVSSNKADNAAATLEDEGAPITTTSDLPARQEPTDSATKVEDTGPSVEGGTSSDIQELTTAGVELSPEKPDVTRVEPPMQLDATDQPDDCVPGDDPLRPLDTVETANEAIAVDSKVPLSAQSQLTLDTVETANEALAVDSKEPLSAQSQLTLDTQAPATEIEPTTTEVSVQIPQVTDTSTHVEDAAEACLPAHDEVIPAADVVASINSQVAPQVARSTDSHDELAGQVIAESVGGEVAPDTTTTSASLVDTTPCSDIIMAAVDEPVQGVHSVDTVPLGGEVAEIVAKLVSDVVASTKCPVIGGAAAASDGTPLACAAKNDPPSTDNNPTTATDMPVAASFDDLPVNFVPDTHALEDGGRDTSTSSAPPVASEDKVDTSDLSTEEGGGQESIAEPMVPVQDAIEVAIQPAPLTDIQAQDEPPLRVVSATGETPEVVTTTDEIAEVVEQINRVPSAVDAGAFNEGVISGDTYECRSGLLVARDPSNDCKFYPCRDADNETSPPLSTAPNTTAAVDTTSFPSNITHRKFHDFTPSSALNWTVADSTIPAEVSAAALRAFLAYNDSSVCDHLAVGITSAERADLPSSRALFHVVMDVSCTLNTTNQTSGVYVLELLTESGPPSVSLTQCGVLANGTLSNWLTQHNHSTACQTPRERLEYIHQPLEHTLHLPKEGSTAHSSHGMFSDLAALMEKPTVLYLFVASVAGIVLLAFGFAVVVGRRRIAAMKRRQMERSILEEVATGRIEERAREAEARRRQQEEEVEDEKTPTETDALDYIGKAHRDKNERRDGDHPSIFTIDSTAKQPHNDHHCNSHCRDNDDNINTSYSVTTTQTVPSVTTSAERATIPVLTTAAPKLTEPIATIASTAATHLPSTTVVYSVAPTTTTAAPVLTTTTTTTTAVAPTTATTTTTTVAPTTTTTTTVVTTSHPLYATTKPPVAPTSAVPTQDTQKKQWIGIDETRPEALAQASVDAFAAYTGSSCGAFHVDLVSFEKLTGFLPKSGQMYSVVARVKCNAAADDLAGGKYILHFDEMPVDSFKLTMCGHVKDSIVTNWIGIHNGTAICQNPEQKTDFANQKVEHVQHTSAIAEYYKRLESGDPFVIGAAVAALVAAGLIVAGLVMLRNRFRYSTTGDNADNQVGDEEESKEEEDDDDEDVELAGKKIKASAVDEVVLNEPATTTSLKAQMKLDTPGVNQEAKFTVCENLKTGELTQLTRDPKNNCNYPPCPAGSRKVEEDVDPYATTLTPATAGSAASSTKAPTPFTSISPSATSANSSGLNTTRWENIDSSHSGALAKASYRAFAAYNRTNVCDEFHCVGVSFEKLLGGAPSAPQVYSVVTHITCSLESEKQVAGKYILHFEENPKDHFELTTCGRVKDNGDITNWITVDQGVTVCQTPAQNAAFQAQPDEHVTHVRPTTSTSFSDFVDKLKAGDGRAMAVAGAAGVACLLLVLVVVVFRSRRARYHETDTASCSGTPNNKVGETDSTTTNDKNGDDSSDDDTVGDKQNPDDTEEESVPRDSIAMSVDEVGAFANSPVLKHQV</sequence>
<feature type="compositionally biased region" description="Polar residues" evidence="3">
    <location>
        <begin position="1852"/>
        <end position="1863"/>
    </location>
</feature>
<gene>
    <name evidence="5" type="ORF">DYB37_007153</name>
</gene>
<organism evidence="5 6">
    <name type="scientific">Aphanomyces astaci</name>
    <name type="common">Crayfish plague agent</name>
    <dbReference type="NCBI Taxonomy" id="112090"/>
    <lineage>
        <taxon>Eukaryota</taxon>
        <taxon>Sar</taxon>
        <taxon>Stramenopiles</taxon>
        <taxon>Oomycota</taxon>
        <taxon>Saprolegniomycetes</taxon>
        <taxon>Saprolegniales</taxon>
        <taxon>Verrucalvaceae</taxon>
        <taxon>Aphanomyces</taxon>
    </lineage>
</organism>
<reference evidence="5 6" key="1">
    <citation type="submission" date="2018-08" db="EMBL/GenBank/DDBJ databases">
        <title>Aphanomyces genome sequencing and annotation.</title>
        <authorList>
            <person name="Minardi D."/>
            <person name="Oidtmann B."/>
            <person name="Van Der Giezen M."/>
            <person name="Studholme D.J."/>
        </authorList>
    </citation>
    <scope>NUCLEOTIDE SEQUENCE [LARGE SCALE GENOMIC DNA]</scope>
    <source>
        <strain evidence="5 6">Da</strain>
    </source>
</reference>
<feature type="compositionally biased region" description="Acidic residues" evidence="3">
    <location>
        <begin position="1523"/>
        <end position="1539"/>
    </location>
</feature>
<evidence type="ECO:0000256" key="1">
    <source>
        <dbReference type="ARBA" id="ARBA00022737"/>
    </source>
</evidence>
<keyword evidence="4" id="KW-0472">Membrane</keyword>
<evidence type="ECO:0000313" key="5">
    <source>
        <dbReference type="EMBL" id="RHZ22115.1"/>
    </source>
</evidence>
<dbReference type="Proteomes" id="UP000285430">
    <property type="component" value="Unassembled WGS sequence"/>
</dbReference>
<feature type="region of interest" description="Disordered" evidence="3">
    <location>
        <begin position="1132"/>
        <end position="1200"/>
    </location>
</feature>
<evidence type="ECO:0000256" key="4">
    <source>
        <dbReference type="SAM" id="Phobius"/>
    </source>
</evidence>
<dbReference type="PANTHER" id="PTHR45641">
    <property type="entry name" value="TETRATRICOPEPTIDE REPEAT PROTEIN (AFU_ORTHOLOGUE AFUA_6G03870)"/>
    <property type="match status" value="1"/>
</dbReference>
<proteinExistence type="predicted"/>
<feature type="compositionally biased region" description="Basic and acidic residues" evidence="3">
    <location>
        <begin position="1132"/>
        <end position="1154"/>
    </location>
</feature>
<keyword evidence="4" id="KW-0812">Transmembrane</keyword>
<dbReference type="Pfam" id="PF13374">
    <property type="entry name" value="TPR_10"/>
    <property type="match status" value="1"/>
</dbReference>
<evidence type="ECO:0000256" key="2">
    <source>
        <dbReference type="ARBA" id="ARBA00022803"/>
    </source>
</evidence>
<dbReference type="VEuPathDB" id="FungiDB:H257_13851"/>
<feature type="region of interest" description="Disordered" evidence="3">
    <location>
        <begin position="401"/>
        <end position="445"/>
    </location>
</feature>
<dbReference type="InterPro" id="IPR011990">
    <property type="entry name" value="TPR-like_helical_dom_sf"/>
</dbReference>
<dbReference type="EMBL" id="QUTH01003045">
    <property type="protein sequence ID" value="RHZ22115.1"/>
    <property type="molecule type" value="Genomic_DNA"/>
</dbReference>
<keyword evidence="1" id="KW-0677">Repeat</keyword>
<feature type="compositionally biased region" description="Polar residues" evidence="3">
    <location>
        <begin position="1597"/>
        <end position="1606"/>
    </location>
</feature>
<protein>
    <submittedName>
        <fullName evidence="5">Uncharacterized protein</fullName>
    </submittedName>
</protein>
<evidence type="ECO:0000256" key="3">
    <source>
        <dbReference type="SAM" id="MobiDB-lite"/>
    </source>
</evidence>
<feature type="region of interest" description="Disordered" evidence="3">
    <location>
        <begin position="1848"/>
        <end position="1908"/>
    </location>
</feature>
<comment type="caution">
    <text evidence="5">The sequence shown here is derived from an EMBL/GenBank/DDBJ whole genome shotgun (WGS) entry which is preliminary data.</text>
</comment>
<dbReference type="SUPFAM" id="SSF48452">
    <property type="entry name" value="TPR-like"/>
    <property type="match status" value="1"/>
</dbReference>
<dbReference type="VEuPathDB" id="FungiDB:H257_13852"/>
<feature type="region of interest" description="Disordered" evidence="3">
    <location>
        <begin position="1597"/>
        <end position="1617"/>
    </location>
</feature>
<feature type="region of interest" description="Disordered" evidence="3">
    <location>
        <begin position="1515"/>
        <end position="1539"/>
    </location>
</feature>
<keyword evidence="2" id="KW-0802">TPR repeat</keyword>
<keyword evidence="4" id="KW-1133">Transmembrane helix</keyword>
<feature type="region of interest" description="Disordered" evidence="3">
    <location>
        <begin position="1632"/>
        <end position="1661"/>
    </location>
</feature>
<dbReference type="PANTHER" id="PTHR45641:SF19">
    <property type="entry name" value="NEPHROCYSTIN-3"/>
    <property type="match status" value="1"/>
</dbReference>
<dbReference type="SMART" id="SM00028">
    <property type="entry name" value="TPR"/>
    <property type="match status" value="5"/>
</dbReference>
<feature type="transmembrane region" description="Helical" evidence="4">
    <location>
        <begin position="1484"/>
        <end position="1506"/>
    </location>
</feature>
<evidence type="ECO:0000313" key="6">
    <source>
        <dbReference type="Proteomes" id="UP000285430"/>
    </source>
</evidence>
<feature type="region of interest" description="Disordered" evidence="3">
    <location>
        <begin position="700"/>
        <end position="724"/>
    </location>
</feature>
<feature type="region of interest" description="Disordered" evidence="3">
    <location>
        <begin position="736"/>
        <end position="782"/>
    </location>
</feature>
<feature type="compositionally biased region" description="Basic and acidic residues" evidence="3">
    <location>
        <begin position="1190"/>
        <end position="1200"/>
    </location>
</feature>
<dbReference type="InterPro" id="IPR019734">
    <property type="entry name" value="TPR_rpt"/>
</dbReference>
<name>A0A3R7F2A4_APHAT</name>
<feature type="compositionally biased region" description="Basic and acidic residues" evidence="3">
    <location>
        <begin position="1163"/>
        <end position="1177"/>
    </location>
</feature>
<dbReference type="Gene3D" id="1.25.40.10">
    <property type="entry name" value="Tetratricopeptide repeat domain"/>
    <property type="match status" value="1"/>
</dbReference>
<feature type="transmembrane region" description="Helical" evidence="4">
    <location>
        <begin position="1819"/>
        <end position="1840"/>
    </location>
</feature>
<feature type="transmembrane region" description="Helical" evidence="4">
    <location>
        <begin position="1081"/>
        <end position="1104"/>
    </location>
</feature>